<dbReference type="PANTHER" id="PTHR33112:SF12">
    <property type="entry name" value="HETEROKARYON INCOMPATIBILITY DOMAIN-CONTAINING PROTEIN"/>
    <property type="match status" value="1"/>
</dbReference>
<dbReference type="Proteomes" id="UP000250266">
    <property type="component" value="Unassembled WGS sequence"/>
</dbReference>
<gene>
    <name evidence="2" type="ORF">K432DRAFT_310559</name>
</gene>
<dbReference type="InterPro" id="IPR010730">
    <property type="entry name" value="HET"/>
</dbReference>
<feature type="domain" description="Heterokaryon incompatibility" evidence="1">
    <location>
        <begin position="112"/>
        <end position="259"/>
    </location>
</feature>
<dbReference type="OrthoDB" id="2958217at2759"/>
<accession>A0A8E2DZA9</accession>
<dbReference type="AlphaFoldDB" id="A0A8E2DZA9"/>
<proteinExistence type="predicted"/>
<dbReference type="Pfam" id="PF06985">
    <property type="entry name" value="HET"/>
    <property type="match status" value="1"/>
</dbReference>
<organism evidence="2 3">
    <name type="scientific">Lepidopterella palustris CBS 459.81</name>
    <dbReference type="NCBI Taxonomy" id="1314670"/>
    <lineage>
        <taxon>Eukaryota</taxon>
        <taxon>Fungi</taxon>
        <taxon>Dikarya</taxon>
        <taxon>Ascomycota</taxon>
        <taxon>Pezizomycotina</taxon>
        <taxon>Dothideomycetes</taxon>
        <taxon>Pleosporomycetidae</taxon>
        <taxon>Mytilinidiales</taxon>
        <taxon>Argynnaceae</taxon>
        <taxon>Lepidopterella</taxon>
    </lineage>
</organism>
<evidence type="ECO:0000259" key="1">
    <source>
        <dbReference type="Pfam" id="PF06985"/>
    </source>
</evidence>
<reference evidence="2 3" key="1">
    <citation type="journal article" date="2016" name="Nat. Commun.">
        <title>Ectomycorrhizal ecology is imprinted in the genome of the dominant symbiotic fungus Cenococcum geophilum.</title>
        <authorList>
            <consortium name="DOE Joint Genome Institute"/>
            <person name="Peter M."/>
            <person name="Kohler A."/>
            <person name="Ohm R.A."/>
            <person name="Kuo A."/>
            <person name="Krutzmann J."/>
            <person name="Morin E."/>
            <person name="Arend M."/>
            <person name="Barry K.W."/>
            <person name="Binder M."/>
            <person name="Choi C."/>
            <person name="Clum A."/>
            <person name="Copeland A."/>
            <person name="Grisel N."/>
            <person name="Haridas S."/>
            <person name="Kipfer T."/>
            <person name="LaButti K."/>
            <person name="Lindquist E."/>
            <person name="Lipzen A."/>
            <person name="Maire R."/>
            <person name="Meier B."/>
            <person name="Mihaltcheva S."/>
            <person name="Molinier V."/>
            <person name="Murat C."/>
            <person name="Poggeler S."/>
            <person name="Quandt C.A."/>
            <person name="Sperisen C."/>
            <person name="Tritt A."/>
            <person name="Tisserant E."/>
            <person name="Crous P.W."/>
            <person name="Henrissat B."/>
            <person name="Nehls U."/>
            <person name="Egli S."/>
            <person name="Spatafora J.W."/>
            <person name="Grigoriev I.V."/>
            <person name="Martin F.M."/>
        </authorList>
    </citation>
    <scope>NUCLEOTIDE SEQUENCE [LARGE SCALE GENOMIC DNA]</scope>
    <source>
        <strain evidence="2 3">CBS 459.81</strain>
    </source>
</reference>
<protein>
    <submittedName>
        <fullName evidence="2">HET-domain-containing protein</fullName>
    </submittedName>
</protein>
<sequence length="408" mass="46317">MAVHTEWPNVFELRLHISPSLGGLGQREPDVIIQSLEDSSAVWRGRLVGKGQFEIELASKWLHQCETQHDTVKPSGLAQSYWVKKRQKLPSSFRCIDVRRWCLAKPGQKCRYLALSYVWGQKKVFQCTRTNVSNLEKDHGLALVRDQLPRTITDAIQLTAAMGEQYLWVDSICIVQDDDKNKQEQLSAMDAIYCVAALTIVSTSGTEASSGLSGLSPGSRTSIQHVEAVQGLKLVNSLPKVQKGANHTVWNSRGWTYQERVLSQRLLFITSSQIIFKCPHSTAYEDKLSEGIETLNNPVLDKNRTWMDVDHDPDRIELRKKINFISYVNLVEDYTPRKLSFSADILNAFTGCMSELEFTFRGTFLYGLPDTELDSAILWQPHGMIRRRIDPKTNVPLFPSWSWAGWEG</sequence>
<name>A0A8E2DZA9_9PEZI</name>
<evidence type="ECO:0000313" key="2">
    <source>
        <dbReference type="EMBL" id="OCK74515.1"/>
    </source>
</evidence>
<evidence type="ECO:0000313" key="3">
    <source>
        <dbReference type="Proteomes" id="UP000250266"/>
    </source>
</evidence>
<keyword evidence="3" id="KW-1185">Reference proteome</keyword>
<dbReference type="EMBL" id="KV745463">
    <property type="protein sequence ID" value="OCK74515.1"/>
    <property type="molecule type" value="Genomic_DNA"/>
</dbReference>
<dbReference type="PANTHER" id="PTHR33112">
    <property type="entry name" value="DOMAIN PROTEIN, PUTATIVE-RELATED"/>
    <property type="match status" value="1"/>
</dbReference>
<feature type="non-terminal residue" evidence="2">
    <location>
        <position position="408"/>
    </location>
</feature>